<evidence type="ECO:0000256" key="5">
    <source>
        <dbReference type="ARBA" id="ARBA00022917"/>
    </source>
</evidence>
<keyword evidence="5 8" id="KW-0648">Protein biosynthesis</keyword>
<evidence type="ECO:0000259" key="10">
    <source>
        <dbReference type="PROSITE" id="PS51722"/>
    </source>
</evidence>
<dbReference type="GO" id="GO:0005525">
    <property type="term" value="F:GTP binding"/>
    <property type="evidence" value="ECO:0007669"/>
    <property type="project" value="UniProtKB-KW"/>
</dbReference>
<dbReference type="PANTHER" id="PTHR43381">
    <property type="entry name" value="TRANSLATION INITIATION FACTOR IF-2-RELATED"/>
    <property type="match status" value="1"/>
</dbReference>
<dbReference type="PROSITE" id="PS51722">
    <property type="entry name" value="G_TR_2"/>
    <property type="match status" value="1"/>
</dbReference>
<keyword evidence="6" id="KW-0342">GTP-binding</keyword>
<comment type="similarity">
    <text evidence="1 8">Belongs to the TRAFAC class translation factor GTPase superfamily. Classic translation factor GTPase family. IF-2 subfamily.</text>
</comment>
<reference evidence="11 12" key="1">
    <citation type="journal article" date="2016" name="Nat. Commun.">
        <title>Thousands of microbial genomes shed light on interconnected biogeochemical processes in an aquifer system.</title>
        <authorList>
            <person name="Anantharaman K."/>
            <person name="Brown C.T."/>
            <person name="Hug L.A."/>
            <person name="Sharon I."/>
            <person name="Castelle C.J."/>
            <person name="Probst A.J."/>
            <person name="Thomas B.C."/>
            <person name="Singh A."/>
            <person name="Wilkins M.J."/>
            <person name="Karaoz U."/>
            <person name="Brodie E.L."/>
            <person name="Williams K.H."/>
            <person name="Hubbard S.S."/>
            <person name="Banfield J.F."/>
        </authorList>
    </citation>
    <scope>NUCLEOTIDE SEQUENCE [LARGE SCALE GENOMIC DNA]</scope>
</reference>
<evidence type="ECO:0000256" key="8">
    <source>
        <dbReference type="RuleBase" id="RU000644"/>
    </source>
</evidence>
<dbReference type="FunFam" id="3.40.50.10050:FF:000001">
    <property type="entry name" value="Translation initiation factor IF-2"/>
    <property type="match status" value="1"/>
</dbReference>
<evidence type="ECO:0000256" key="9">
    <source>
        <dbReference type="SAM" id="Coils"/>
    </source>
</evidence>
<dbReference type="GO" id="GO:0003924">
    <property type="term" value="F:GTPase activity"/>
    <property type="evidence" value="ECO:0007669"/>
    <property type="project" value="InterPro"/>
</dbReference>
<dbReference type="Gene3D" id="2.40.30.10">
    <property type="entry name" value="Translation factors"/>
    <property type="match status" value="2"/>
</dbReference>
<dbReference type="InterPro" id="IPR027417">
    <property type="entry name" value="P-loop_NTPase"/>
</dbReference>
<dbReference type="InterPro" id="IPR053905">
    <property type="entry name" value="EF-G-like_DII"/>
</dbReference>
<protein>
    <recommendedName>
        <fullName evidence="2 7">Translation initiation factor IF-2</fullName>
    </recommendedName>
</protein>
<dbReference type="Gene3D" id="3.40.50.300">
    <property type="entry name" value="P-loop containing nucleotide triphosphate hydrolases"/>
    <property type="match status" value="1"/>
</dbReference>
<dbReference type="PANTHER" id="PTHR43381:SF5">
    <property type="entry name" value="TR-TYPE G DOMAIN-CONTAINING PROTEIN"/>
    <property type="match status" value="1"/>
</dbReference>
<name>A0A1G2PF79_9BACT</name>
<dbReference type="Proteomes" id="UP000176965">
    <property type="component" value="Unassembled WGS sequence"/>
</dbReference>
<dbReference type="Gene3D" id="3.40.50.10050">
    <property type="entry name" value="Translation initiation factor IF- 2, domain 3"/>
    <property type="match status" value="1"/>
</dbReference>
<proteinExistence type="inferred from homology"/>
<dbReference type="InterPro" id="IPR009000">
    <property type="entry name" value="Transl_B-barrel_sf"/>
</dbReference>
<dbReference type="SUPFAM" id="SSF52156">
    <property type="entry name" value="Initiation factor IF2/eIF5b, domain 3"/>
    <property type="match status" value="1"/>
</dbReference>
<dbReference type="InterPro" id="IPR015760">
    <property type="entry name" value="TIF_IF2"/>
</dbReference>
<dbReference type="STRING" id="1802338.A2541_01120"/>
<organism evidence="11 12">
    <name type="scientific">Candidatus Taylorbacteria bacterium RIFOXYD2_FULL_36_9</name>
    <dbReference type="NCBI Taxonomy" id="1802338"/>
    <lineage>
        <taxon>Bacteria</taxon>
        <taxon>Candidatus Tayloriibacteriota</taxon>
    </lineage>
</organism>
<dbReference type="GO" id="GO:0005737">
    <property type="term" value="C:cytoplasm"/>
    <property type="evidence" value="ECO:0007669"/>
    <property type="project" value="UniProtKB-UniRule"/>
</dbReference>
<dbReference type="Pfam" id="PF22042">
    <property type="entry name" value="EF-G_D2"/>
    <property type="match status" value="1"/>
</dbReference>
<accession>A0A1G2PF79</accession>
<dbReference type="FunFam" id="3.40.50.300:FF:000019">
    <property type="entry name" value="Translation initiation factor IF-2"/>
    <property type="match status" value="1"/>
</dbReference>
<evidence type="ECO:0000313" key="12">
    <source>
        <dbReference type="Proteomes" id="UP000176965"/>
    </source>
</evidence>
<comment type="caution">
    <text evidence="11">The sequence shown here is derived from an EMBL/GenBank/DDBJ whole genome shotgun (WGS) entry which is preliminary data.</text>
</comment>
<dbReference type="InterPro" id="IPR023115">
    <property type="entry name" value="TIF_IF2_dom3"/>
</dbReference>
<dbReference type="InterPro" id="IPR036925">
    <property type="entry name" value="TIF_IF2_dom3_sf"/>
</dbReference>
<evidence type="ECO:0000313" key="11">
    <source>
        <dbReference type="EMBL" id="OHA47000.1"/>
    </source>
</evidence>
<evidence type="ECO:0000256" key="4">
    <source>
        <dbReference type="ARBA" id="ARBA00022741"/>
    </source>
</evidence>
<dbReference type="AlphaFoldDB" id="A0A1G2PF79"/>
<dbReference type="InterPro" id="IPR000178">
    <property type="entry name" value="TF_IF2_bacterial-like"/>
</dbReference>
<dbReference type="SUPFAM" id="SSF50447">
    <property type="entry name" value="Translation proteins"/>
    <property type="match status" value="2"/>
</dbReference>
<dbReference type="CDD" id="cd01887">
    <property type="entry name" value="IF2_eIF5B"/>
    <property type="match status" value="1"/>
</dbReference>
<dbReference type="InterPro" id="IPR005225">
    <property type="entry name" value="Small_GTP-bd"/>
</dbReference>
<dbReference type="InterPro" id="IPR000795">
    <property type="entry name" value="T_Tr_GTP-bd_dom"/>
</dbReference>
<evidence type="ECO:0000256" key="3">
    <source>
        <dbReference type="ARBA" id="ARBA00022540"/>
    </source>
</evidence>
<sequence length="507" mass="55998">MTKENAQKKIERPPVICIMGHIDHGKSTLLDYIRKTNIVDSEAGGITQKISAYEVIHKGKKITFLDTPGHESFTKIRQRGASVADIVVLVVSAEDGVKKQTVEAFQCIKESQTPMIVVINKIDKPGADIEKTKANLAENEIYLEGYGGAISFVAISAKTGKGVDELLDLMLLLAEMGELTGDKEKNAEGVIIEANMDKQKGISATMIIKDGTIKSGMFVACGQAIAPTRIMEDFQGKKITEASFSSPIRIIGFDSLPKVGNKFFTFTEKEKALNYVITYQEPDKKNNLTPALSSTNEREEEEETENIGNINIIIKADVMGSIEGIEHELEKIKNERMKVKIVYLGVGDITENDINMLGGKADSLVLGFNVKVDSKALASAEKFGIQIKTFDIIYKLTEWLTEMAESKTPKLKVEEMSGRAKVLKFFSTVKDKNIIGARVEEGEIKVGDEVKIMRRELEVGRGKVREIQQLKEKVSEVRSGVEFGCQLQSIITPAPGDKIEAFKIIEK</sequence>
<gene>
    <name evidence="11" type="ORF">A2541_01120</name>
</gene>
<dbReference type="GO" id="GO:0003743">
    <property type="term" value="F:translation initiation factor activity"/>
    <property type="evidence" value="ECO:0007669"/>
    <property type="project" value="UniProtKB-UniRule"/>
</dbReference>
<dbReference type="Pfam" id="PF00009">
    <property type="entry name" value="GTP_EFTU"/>
    <property type="match status" value="1"/>
</dbReference>
<keyword evidence="3 8" id="KW-0396">Initiation factor</keyword>
<keyword evidence="4" id="KW-0547">Nucleotide-binding</keyword>
<keyword evidence="9" id="KW-0175">Coiled coil</keyword>
<feature type="coiled-coil region" evidence="9">
    <location>
        <begin position="315"/>
        <end position="342"/>
    </location>
</feature>
<evidence type="ECO:0000256" key="2">
    <source>
        <dbReference type="ARBA" id="ARBA00020675"/>
    </source>
</evidence>
<dbReference type="NCBIfam" id="TIGR00487">
    <property type="entry name" value="IF-2"/>
    <property type="match status" value="1"/>
</dbReference>
<dbReference type="EMBL" id="MHSQ01000022">
    <property type="protein sequence ID" value="OHA47000.1"/>
    <property type="molecule type" value="Genomic_DNA"/>
</dbReference>
<evidence type="ECO:0000256" key="7">
    <source>
        <dbReference type="NCBIfam" id="TIGR00487"/>
    </source>
</evidence>
<comment type="function">
    <text evidence="8">One of the essential components for the initiation of protein synthesis. Protects formylmethionyl-tRNA from spontaneous hydrolysis and promotes its binding to the 30S ribosomal subunits. Also involved in the hydrolysis of GTP during the formation of the 70S ribosomal complex.</text>
</comment>
<dbReference type="Pfam" id="PF11987">
    <property type="entry name" value="IF-2"/>
    <property type="match status" value="1"/>
</dbReference>
<evidence type="ECO:0000256" key="1">
    <source>
        <dbReference type="ARBA" id="ARBA00007733"/>
    </source>
</evidence>
<dbReference type="SUPFAM" id="SSF52540">
    <property type="entry name" value="P-loop containing nucleoside triphosphate hydrolases"/>
    <property type="match status" value="1"/>
</dbReference>
<evidence type="ECO:0000256" key="6">
    <source>
        <dbReference type="ARBA" id="ARBA00023134"/>
    </source>
</evidence>
<feature type="domain" description="Tr-type G" evidence="10">
    <location>
        <begin position="11"/>
        <end position="180"/>
    </location>
</feature>
<dbReference type="NCBIfam" id="TIGR00231">
    <property type="entry name" value="small_GTP"/>
    <property type="match status" value="1"/>
</dbReference>